<gene>
    <name evidence="1" type="ORF">SAMN02745220_00207</name>
</gene>
<dbReference type="Proteomes" id="UP000184603">
    <property type="component" value="Unassembled WGS sequence"/>
</dbReference>
<dbReference type="EMBL" id="FRFE01000001">
    <property type="protein sequence ID" value="SHO42905.1"/>
    <property type="molecule type" value="Genomic_DNA"/>
</dbReference>
<sequence length="79" mass="8566">MYMPVVKFLACLGVYAYLILSKNPHFAKGSVGNVSDEGVIGSGYTTQISGTRNNPPIHLLTTWLLIGLLRCSFSTVYGI</sequence>
<keyword evidence="2" id="KW-1185">Reference proteome</keyword>
<name>A0A1M7XW10_9BACT</name>
<accession>A0A1M7XW10</accession>
<dbReference type="STRING" id="1121416.SAMN02745220_00207"/>
<protein>
    <submittedName>
        <fullName evidence="1">Uncharacterized protein</fullName>
    </submittedName>
</protein>
<reference evidence="1 2" key="1">
    <citation type="submission" date="2016-12" db="EMBL/GenBank/DDBJ databases">
        <authorList>
            <person name="Song W.-J."/>
            <person name="Kurnit D.M."/>
        </authorList>
    </citation>
    <scope>NUCLEOTIDE SEQUENCE [LARGE SCALE GENOMIC DNA]</scope>
    <source>
        <strain evidence="1 2">DSM 18488</strain>
    </source>
</reference>
<evidence type="ECO:0000313" key="1">
    <source>
        <dbReference type="EMBL" id="SHO42905.1"/>
    </source>
</evidence>
<evidence type="ECO:0000313" key="2">
    <source>
        <dbReference type="Proteomes" id="UP000184603"/>
    </source>
</evidence>
<organism evidence="1 2">
    <name type="scientific">Desulfopila aestuarii DSM 18488</name>
    <dbReference type="NCBI Taxonomy" id="1121416"/>
    <lineage>
        <taxon>Bacteria</taxon>
        <taxon>Pseudomonadati</taxon>
        <taxon>Thermodesulfobacteriota</taxon>
        <taxon>Desulfobulbia</taxon>
        <taxon>Desulfobulbales</taxon>
        <taxon>Desulfocapsaceae</taxon>
        <taxon>Desulfopila</taxon>
    </lineage>
</organism>
<dbReference type="AlphaFoldDB" id="A0A1M7XW10"/>
<proteinExistence type="predicted"/>